<evidence type="ECO:0000313" key="2">
    <source>
        <dbReference type="Proteomes" id="UP000261231"/>
    </source>
</evidence>
<evidence type="ECO:0000313" key="1">
    <source>
        <dbReference type="EMBL" id="RGC46961.1"/>
    </source>
</evidence>
<evidence type="ECO:0008006" key="3">
    <source>
        <dbReference type="Google" id="ProtNLM"/>
    </source>
</evidence>
<sequence>MDINTLSWKDNTLRVNYLSGKTLEVSPVSFFEYMYLSDIHSSNDVEFLNTFFKKRTCKIV</sequence>
<name>A0A3E2XL87_9FIRM</name>
<gene>
    <name evidence="1" type="ORF">DW747_08615</name>
</gene>
<organism evidence="1 2">
    <name type="scientific">Coprococcus catus</name>
    <dbReference type="NCBI Taxonomy" id="116085"/>
    <lineage>
        <taxon>Bacteria</taxon>
        <taxon>Bacillati</taxon>
        <taxon>Bacillota</taxon>
        <taxon>Clostridia</taxon>
        <taxon>Lachnospirales</taxon>
        <taxon>Lachnospiraceae</taxon>
        <taxon>Coprococcus</taxon>
    </lineage>
</organism>
<accession>A0A3E2XL87</accession>
<protein>
    <recommendedName>
        <fullName evidence="3">KTSC domain-containing protein</fullName>
    </recommendedName>
</protein>
<dbReference type="AlphaFoldDB" id="A0A3E2XL87"/>
<reference evidence="1 2" key="1">
    <citation type="submission" date="2018-08" db="EMBL/GenBank/DDBJ databases">
        <title>A genome reference for cultivated species of the human gut microbiota.</title>
        <authorList>
            <person name="Zou Y."/>
            <person name="Xue W."/>
            <person name="Luo G."/>
        </authorList>
    </citation>
    <scope>NUCLEOTIDE SEQUENCE [LARGE SCALE GENOMIC DNA]</scope>
    <source>
        <strain evidence="1 2">AM28-39</strain>
    </source>
</reference>
<dbReference type="EMBL" id="QVFD01000007">
    <property type="protein sequence ID" value="RGC46961.1"/>
    <property type="molecule type" value="Genomic_DNA"/>
</dbReference>
<keyword evidence="2" id="KW-1185">Reference proteome</keyword>
<proteinExistence type="predicted"/>
<comment type="caution">
    <text evidence="1">The sequence shown here is derived from an EMBL/GenBank/DDBJ whole genome shotgun (WGS) entry which is preliminary data.</text>
</comment>
<dbReference type="Proteomes" id="UP000261231">
    <property type="component" value="Unassembled WGS sequence"/>
</dbReference>